<accession>A0A9X2GB67</accession>
<feature type="domain" description="Activator of Hsp90 ATPase homologue 1/2-like C-terminal" evidence="2">
    <location>
        <begin position="23"/>
        <end position="160"/>
    </location>
</feature>
<evidence type="ECO:0000313" key="4">
    <source>
        <dbReference type="Proteomes" id="UP001139493"/>
    </source>
</evidence>
<organism evidence="3 4">
    <name type="scientific">Promicromonospora thailandica</name>
    <dbReference type="NCBI Taxonomy" id="765201"/>
    <lineage>
        <taxon>Bacteria</taxon>
        <taxon>Bacillati</taxon>
        <taxon>Actinomycetota</taxon>
        <taxon>Actinomycetes</taxon>
        <taxon>Micrococcales</taxon>
        <taxon>Promicromonosporaceae</taxon>
        <taxon>Promicromonospora</taxon>
    </lineage>
</organism>
<evidence type="ECO:0000259" key="2">
    <source>
        <dbReference type="Pfam" id="PF08327"/>
    </source>
</evidence>
<dbReference type="InterPro" id="IPR023393">
    <property type="entry name" value="START-like_dom_sf"/>
</dbReference>
<dbReference type="SUPFAM" id="SSF55961">
    <property type="entry name" value="Bet v1-like"/>
    <property type="match status" value="1"/>
</dbReference>
<comment type="similarity">
    <text evidence="1">Belongs to the AHA1 family.</text>
</comment>
<sequence>MTTTTRGEGGRPDLDLTVSRVIRAPRAAVWDAWADPASLEQWWVPAPQVCRVRELDLRPGGSFRTELSQDGVEFGPHITGCFLAVDELERIVFTDALVAGWRPAPTSFVTAVITMEDHPDGTAYRATALHRDAADRDRHEELGFHDGWGTVTRQLAALVEVRA</sequence>
<reference evidence="3" key="1">
    <citation type="submission" date="2022-06" db="EMBL/GenBank/DDBJ databases">
        <title>Genomic Encyclopedia of Archaeal and Bacterial Type Strains, Phase II (KMG-II): from individual species to whole genera.</title>
        <authorList>
            <person name="Goeker M."/>
        </authorList>
    </citation>
    <scope>NUCLEOTIDE SEQUENCE</scope>
    <source>
        <strain evidence="3">DSM 26652</strain>
    </source>
</reference>
<keyword evidence="4" id="KW-1185">Reference proteome</keyword>
<protein>
    <submittedName>
        <fullName evidence="3">Conserved protein YndB, AHSA1/START domain</fullName>
    </submittedName>
</protein>
<comment type="caution">
    <text evidence="3">The sequence shown here is derived from an EMBL/GenBank/DDBJ whole genome shotgun (WGS) entry which is preliminary data.</text>
</comment>
<dbReference type="Gene3D" id="3.30.530.20">
    <property type="match status" value="1"/>
</dbReference>
<dbReference type="RefSeq" id="WP_253837481.1">
    <property type="nucleotide sequence ID" value="NZ_JAMTCS010000010.1"/>
</dbReference>
<dbReference type="AlphaFoldDB" id="A0A9X2GB67"/>
<dbReference type="Proteomes" id="UP001139493">
    <property type="component" value="Unassembled WGS sequence"/>
</dbReference>
<name>A0A9X2GB67_9MICO</name>
<dbReference type="CDD" id="cd08896">
    <property type="entry name" value="SRPBCC_CalC_Aha1-like_3"/>
    <property type="match status" value="1"/>
</dbReference>
<evidence type="ECO:0000256" key="1">
    <source>
        <dbReference type="ARBA" id="ARBA00006817"/>
    </source>
</evidence>
<proteinExistence type="inferred from homology"/>
<evidence type="ECO:0000313" key="3">
    <source>
        <dbReference type="EMBL" id="MCP2266006.1"/>
    </source>
</evidence>
<gene>
    <name evidence="3" type="ORF">APR03_003371</name>
</gene>
<dbReference type="EMBL" id="JAMTCS010000010">
    <property type="protein sequence ID" value="MCP2266006.1"/>
    <property type="molecule type" value="Genomic_DNA"/>
</dbReference>
<dbReference type="InterPro" id="IPR013538">
    <property type="entry name" value="ASHA1/2-like_C"/>
</dbReference>
<dbReference type="Pfam" id="PF08327">
    <property type="entry name" value="AHSA1"/>
    <property type="match status" value="1"/>
</dbReference>